<name>A0A4Y7J311_PAPSO</name>
<dbReference type="EMBL" id="CM010717">
    <property type="protein sequence ID" value="RZC54138.1"/>
    <property type="molecule type" value="Genomic_DNA"/>
</dbReference>
<dbReference type="AlphaFoldDB" id="A0A4Y7J311"/>
<evidence type="ECO:0000313" key="2">
    <source>
        <dbReference type="Proteomes" id="UP000316621"/>
    </source>
</evidence>
<keyword evidence="2" id="KW-1185">Reference proteome</keyword>
<gene>
    <name evidence="1" type="ORF">C5167_012988</name>
</gene>
<accession>A0A4Y7J311</accession>
<reference evidence="1 2" key="1">
    <citation type="journal article" date="2018" name="Science">
        <title>The opium poppy genome and morphinan production.</title>
        <authorList>
            <person name="Guo L."/>
            <person name="Winzer T."/>
            <person name="Yang X."/>
            <person name="Li Y."/>
            <person name="Ning Z."/>
            <person name="He Z."/>
            <person name="Teodor R."/>
            <person name="Lu Y."/>
            <person name="Bowser T.A."/>
            <person name="Graham I.A."/>
            <person name="Ye K."/>
        </authorList>
    </citation>
    <scope>NUCLEOTIDE SEQUENCE [LARGE SCALE GENOMIC DNA]</scope>
    <source>
        <strain evidence="2">cv. HN1</strain>
        <tissue evidence="1">Leaves</tissue>
    </source>
</reference>
<dbReference type="Gramene" id="RZC54138">
    <property type="protein sequence ID" value="RZC54138"/>
    <property type="gene ID" value="C5167_012988"/>
</dbReference>
<evidence type="ECO:0000313" key="1">
    <source>
        <dbReference type="EMBL" id="RZC54138.1"/>
    </source>
</evidence>
<sequence length="95" mass="11037">MVRSGKQRIDVRIYLSRIDADFVLHLFSMEAHASPGRNEDFVPLPVKFCLTMELEEDRMIHQAKLARWLKSETEMRLLGKVPSRTIAPLETREAL</sequence>
<proteinExistence type="predicted"/>
<protein>
    <submittedName>
        <fullName evidence="1">Uncharacterized protein</fullName>
    </submittedName>
</protein>
<dbReference type="Proteomes" id="UP000316621">
    <property type="component" value="Chromosome 3"/>
</dbReference>
<organism evidence="1 2">
    <name type="scientific">Papaver somniferum</name>
    <name type="common">Opium poppy</name>
    <dbReference type="NCBI Taxonomy" id="3469"/>
    <lineage>
        <taxon>Eukaryota</taxon>
        <taxon>Viridiplantae</taxon>
        <taxon>Streptophyta</taxon>
        <taxon>Embryophyta</taxon>
        <taxon>Tracheophyta</taxon>
        <taxon>Spermatophyta</taxon>
        <taxon>Magnoliopsida</taxon>
        <taxon>Ranunculales</taxon>
        <taxon>Papaveraceae</taxon>
        <taxon>Papaveroideae</taxon>
        <taxon>Papaver</taxon>
    </lineage>
</organism>